<evidence type="ECO:0000313" key="1">
    <source>
        <dbReference type="EMBL" id="QLJ99017.1"/>
    </source>
</evidence>
<dbReference type="Pfam" id="PF12710">
    <property type="entry name" value="HAD"/>
    <property type="match status" value="1"/>
</dbReference>
<name>A0A7D5YDC8_9ACTN</name>
<dbReference type="SFLD" id="SFLDS00003">
    <property type="entry name" value="Haloacid_Dehalogenase"/>
    <property type="match status" value="1"/>
</dbReference>
<gene>
    <name evidence="1" type="ORF">HZU44_02125</name>
</gene>
<dbReference type="EMBL" id="CP058905">
    <property type="protein sequence ID" value="QLJ99017.1"/>
    <property type="molecule type" value="Genomic_DNA"/>
</dbReference>
<dbReference type="PANTHER" id="PTHR43434:SF20">
    <property type="entry name" value="5'-NUCLEOTIDASE"/>
    <property type="match status" value="1"/>
</dbReference>
<dbReference type="InterPro" id="IPR023214">
    <property type="entry name" value="HAD_sf"/>
</dbReference>
<dbReference type="Gene3D" id="3.40.50.1000">
    <property type="entry name" value="HAD superfamily/HAD-like"/>
    <property type="match status" value="1"/>
</dbReference>
<keyword evidence="1" id="KW-0378">Hydrolase</keyword>
<dbReference type="SUPFAM" id="SSF56784">
    <property type="entry name" value="HAD-like"/>
    <property type="match status" value="1"/>
</dbReference>
<organism evidence="1">
    <name type="scientific">Micromonospora carbonacea</name>
    <dbReference type="NCBI Taxonomy" id="47853"/>
    <lineage>
        <taxon>Bacteria</taxon>
        <taxon>Bacillati</taxon>
        <taxon>Actinomycetota</taxon>
        <taxon>Actinomycetes</taxon>
        <taxon>Micromonosporales</taxon>
        <taxon>Micromonosporaceae</taxon>
        <taxon>Micromonospora</taxon>
    </lineage>
</organism>
<dbReference type="Gene3D" id="1.10.150.240">
    <property type="entry name" value="Putative phosphatase, domain 2"/>
    <property type="match status" value="1"/>
</dbReference>
<dbReference type="InterPro" id="IPR023198">
    <property type="entry name" value="PGP-like_dom2"/>
</dbReference>
<accession>A0A7D5YDC8</accession>
<dbReference type="SFLD" id="SFLDG01129">
    <property type="entry name" value="C1.5:_HAD__Beta-PGM__Phosphata"/>
    <property type="match status" value="1"/>
</dbReference>
<protein>
    <submittedName>
        <fullName evidence="1">HAD family hydrolase</fullName>
    </submittedName>
</protein>
<dbReference type="InterPro" id="IPR036412">
    <property type="entry name" value="HAD-like_sf"/>
</dbReference>
<dbReference type="GO" id="GO:0016787">
    <property type="term" value="F:hydrolase activity"/>
    <property type="evidence" value="ECO:0007669"/>
    <property type="project" value="UniProtKB-KW"/>
</dbReference>
<reference evidence="1" key="1">
    <citation type="submission" date="2020-08" db="EMBL/GenBank/DDBJ databases">
        <title>A bifunctional nitrone conjugated secondary metabolite targeting the ribosome.</title>
        <authorList>
            <person name="Limbrick E.M."/>
            <person name="Graf M."/>
            <person name="Derewacz D.K."/>
            <person name="Nguyen F."/>
            <person name="Spraggins J.M."/>
            <person name="Wieland M."/>
            <person name="Ynigez-Gutierrez A.E."/>
            <person name="Reisman B.J."/>
            <person name="Zinshteyn B."/>
            <person name="McCulloch K."/>
            <person name="Iverson T.M."/>
            <person name="Green R."/>
            <person name="Wilson D.N."/>
            <person name="Bachmann B.O."/>
        </authorList>
    </citation>
    <scope>NUCLEOTIDE SEQUENCE</scope>
    <source>
        <strain evidence="1">Africana</strain>
    </source>
</reference>
<dbReference type="GO" id="GO:0004713">
    <property type="term" value="F:protein tyrosine kinase activity"/>
    <property type="evidence" value="ECO:0007669"/>
    <property type="project" value="TreeGrafter"/>
</dbReference>
<proteinExistence type="predicted"/>
<dbReference type="InterPro" id="IPR050155">
    <property type="entry name" value="HAD-like_hydrolase_sf"/>
</dbReference>
<dbReference type="AlphaFoldDB" id="A0A7D5YDC8"/>
<dbReference type="GO" id="GO:0005829">
    <property type="term" value="C:cytosol"/>
    <property type="evidence" value="ECO:0007669"/>
    <property type="project" value="TreeGrafter"/>
</dbReference>
<sequence>MPPLTVGFDLDMTLVDSRPGIAAAYRALTARTGVPVDADAAVSRLGPPLRVEIARWFPPERVESAVAAFRELYPAYAITPTLPMPGAVAAIEAVHSHGGRVLVVTSKMGRLARLHLEHLGLAVDELAGDLFAEEKATALRAHGANLYVGDHTADMVAAQAAGIPGVAVATGPCSADELRSAGADLVLADLTGFPAALAAMIRLALGQYTSQVKQGFSGADGSSEVV</sequence>
<dbReference type="PANTHER" id="PTHR43434">
    <property type="entry name" value="PHOSPHOGLYCOLATE PHOSPHATASE"/>
    <property type="match status" value="1"/>
</dbReference>